<dbReference type="GO" id="GO:0034480">
    <property type="term" value="F:phosphatidylcholine phospholipase C activity"/>
    <property type="evidence" value="ECO:0007669"/>
    <property type="project" value="UniProtKB-EC"/>
</dbReference>
<evidence type="ECO:0000256" key="3">
    <source>
        <dbReference type="ARBA" id="ARBA00022801"/>
    </source>
</evidence>
<dbReference type="GO" id="GO:0009395">
    <property type="term" value="P:phospholipid catabolic process"/>
    <property type="evidence" value="ECO:0007669"/>
    <property type="project" value="TreeGrafter"/>
</dbReference>
<dbReference type="EC" id="3.1.4.3" evidence="2"/>
<evidence type="ECO:0000256" key="4">
    <source>
        <dbReference type="SAM" id="SignalP"/>
    </source>
</evidence>
<keyword evidence="3" id="KW-0378">Hydrolase</keyword>
<evidence type="ECO:0000256" key="1">
    <source>
        <dbReference type="ARBA" id="ARBA00009717"/>
    </source>
</evidence>
<dbReference type="PROSITE" id="PS51257">
    <property type="entry name" value="PROKAR_LIPOPROTEIN"/>
    <property type="match status" value="1"/>
</dbReference>
<dbReference type="Gene3D" id="3.40.720.10">
    <property type="entry name" value="Alkaline Phosphatase, subunit A"/>
    <property type="match status" value="2"/>
</dbReference>
<comment type="caution">
    <text evidence="5">The sequence shown here is derived from an EMBL/GenBank/DDBJ whole genome shotgun (WGS) entry which is preliminary data.</text>
</comment>
<accession>A0A6M2BS27</accession>
<reference evidence="5 6" key="1">
    <citation type="journal article" date="2014" name="Int. J. Syst. Evol. Microbiol.">
        <title>Solimonas terrae sp. nov., isolated from soil.</title>
        <authorList>
            <person name="Kim S.J."/>
            <person name="Moon J.Y."/>
            <person name="Weon H.Y."/>
            <person name="Ahn J.H."/>
            <person name="Chen W.M."/>
            <person name="Kwon S.W."/>
        </authorList>
    </citation>
    <scope>NUCLEOTIDE SEQUENCE [LARGE SCALE GENOMIC DNA]</scope>
    <source>
        <strain evidence="5 6">KIS83-12</strain>
    </source>
</reference>
<dbReference type="InterPro" id="IPR006311">
    <property type="entry name" value="TAT_signal"/>
</dbReference>
<dbReference type="InterPro" id="IPR017850">
    <property type="entry name" value="Alkaline_phosphatase_core_sf"/>
</dbReference>
<sequence>MARKPFSRRAFLTGSAAAAASLALNGLSGCGSSSGTVSAGAIGRGPNSLPDPSRAAGIADAALPFDHVVVVMMENHSFDNYFGMLPLRGQAAADGFSFDTAGTPQDRNPLQGGYQHAFHLQGTCQPGSVTQNWNSSHKQIDGGKMDGFAATATSAMGYWDEGDLPFYYSLARTFCVGNRSFASAPCQTYPNRRFLYAATAQGMISTDSSTFTMPPPANGTLMDMLTKYGVSWRSYFSDLPALAIVPQNLENHPANFATIAQFYLDCLTGQLPAVSFVDPEFNIVSTVGSPLFDFVNTVADAIPGLSDAVRTQLGSLETQINAQGASEENPDDVAIGEAFVSRVVKAIMASPAWPRTLLVWTYDEHGGYYDHVPPASVPKPDDIPPMLGSDDIPGAYDITGLRVPTVVVSPYSRANAVTDVVHDHTSIIATIAAKWNLPALTWRDAQANTLLDFLDLNAPPAFLTPPTLAAPAALALPSGSCSGTAPEPVITPD</sequence>
<keyword evidence="4" id="KW-0732">Signal</keyword>
<dbReference type="Proteomes" id="UP000472676">
    <property type="component" value="Unassembled WGS sequence"/>
</dbReference>
<feature type="chain" id="PRO_5026958468" description="phospholipase C" evidence="4">
    <location>
        <begin position="20"/>
        <end position="493"/>
    </location>
</feature>
<organism evidence="5 6">
    <name type="scientific">Solimonas terrae</name>
    <dbReference type="NCBI Taxonomy" id="1396819"/>
    <lineage>
        <taxon>Bacteria</taxon>
        <taxon>Pseudomonadati</taxon>
        <taxon>Pseudomonadota</taxon>
        <taxon>Gammaproteobacteria</taxon>
        <taxon>Nevskiales</taxon>
        <taxon>Nevskiaceae</taxon>
        <taxon>Solimonas</taxon>
    </lineage>
</organism>
<proteinExistence type="inferred from homology"/>
<name>A0A6M2BS27_9GAMM</name>
<dbReference type="PANTHER" id="PTHR31956">
    <property type="entry name" value="NON-SPECIFIC PHOSPHOLIPASE C4-RELATED"/>
    <property type="match status" value="1"/>
</dbReference>
<evidence type="ECO:0000313" key="5">
    <source>
        <dbReference type="EMBL" id="NGY05432.1"/>
    </source>
</evidence>
<dbReference type="AlphaFoldDB" id="A0A6M2BS27"/>
<dbReference type="InterPro" id="IPR007312">
    <property type="entry name" value="Phosphoesterase"/>
</dbReference>
<gene>
    <name evidence="5" type="ORF">G7Y85_11680</name>
</gene>
<keyword evidence="6" id="KW-1185">Reference proteome</keyword>
<dbReference type="RefSeq" id="WP_166256888.1">
    <property type="nucleotide sequence ID" value="NZ_JAAMOW010000005.1"/>
</dbReference>
<protein>
    <recommendedName>
        <fullName evidence="2">phospholipase C</fullName>
        <ecNumber evidence="2">3.1.4.3</ecNumber>
    </recommendedName>
</protein>
<evidence type="ECO:0000313" key="6">
    <source>
        <dbReference type="Proteomes" id="UP000472676"/>
    </source>
</evidence>
<dbReference type="EMBL" id="JAAMOW010000005">
    <property type="protein sequence ID" value="NGY05432.1"/>
    <property type="molecule type" value="Genomic_DNA"/>
</dbReference>
<comment type="similarity">
    <text evidence="1">Belongs to the bacterial phospholipase C family.</text>
</comment>
<dbReference type="PROSITE" id="PS51318">
    <property type="entry name" value="TAT"/>
    <property type="match status" value="1"/>
</dbReference>
<feature type="signal peptide" evidence="4">
    <location>
        <begin position="1"/>
        <end position="19"/>
    </location>
</feature>
<evidence type="ECO:0000256" key="2">
    <source>
        <dbReference type="ARBA" id="ARBA00012018"/>
    </source>
</evidence>
<dbReference type="PANTHER" id="PTHR31956:SF1">
    <property type="entry name" value="NON-SPECIFIC PHOSPHOLIPASE C1"/>
    <property type="match status" value="1"/>
</dbReference>
<dbReference type="Pfam" id="PF04185">
    <property type="entry name" value="Phosphoesterase"/>
    <property type="match status" value="1"/>
</dbReference>